<evidence type="ECO:0000313" key="2">
    <source>
        <dbReference type="EMBL" id="OLL24699.1"/>
    </source>
</evidence>
<gene>
    <name evidence="2" type="ORF">NEOLI_003182</name>
</gene>
<protein>
    <submittedName>
        <fullName evidence="2">Uncharacterized protein</fullName>
    </submittedName>
</protein>
<dbReference type="AlphaFoldDB" id="A0A1U7LPZ2"/>
<sequence length="212" mass="24103">MQQSLTTADKGLRALQTTRTSPKKALHMKERGNSCISIMDPKLATARTAYLPKTKNVKFPTNNTYSARPPSRCYPRAVPTGLFIDQFNGDHFETKTLSRFPSYQPQPQTWNFHGYSDRICKDESKYCSTNQPSETDYATFVSDDEQYNHLPPLRPSFQLISTLSPEFMGNSLSSQEICPVERGEDVSYDCGNWGEQLMEAVEEQILANRHCN</sequence>
<name>A0A1U7LPZ2_NEOID</name>
<organism evidence="2 3">
    <name type="scientific">Neolecta irregularis (strain DAH-3)</name>
    <dbReference type="NCBI Taxonomy" id="1198029"/>
    <lineage>
        <taxon>Eukaryota</taxon>
        <taxon>Fungi</taxon>
        <taxon>Dikarya</taxon>
        <taxon>Ascomycota</taxon>
        <taxon>Taphrinomycotina</taxon>
        <taxon>Neolectales</taxon>
        <taxon>Neolectaceae</taxon>
        <taxon>Neolecta</taxon>
    </lineage>
</organism>
<reference evidence="2 3" key="1">
    <citation type="submission" date="2016-04" db="EMBL/GenBank/DDBJ databases">
        <title>Evolutionary innovation and constraint leading to complex multicellularity in the Ascomycota.</title>
        <authorList>
            <person name="Cisse O."/>
            <person name="Nguyen A."/>
            <person name="Hewitt D.A."/>
            <person name="Jedd G."/>
            <person name="Stajich J.E."/>
        </authorList>
    </citation>
    <scope>NUCLEOTIDE SEQUENCE [LARGE SCALE GENOMIC DNA]</scope>
    <source>
        <strain evidence="2 3">DAH-3</strain>
    </source>
</reference>
<comment type="caution">
    <text evidence="2">The sequence shown here is derived from an EMBL/GenBank/DDBJ whole genome shotgun (WGS) entry which is preliminary data.</text>
</comment>
<proteinExistence type="predicted"/>
<dbReference type="EMBL" id="LXFE01000673">
    <property type="protein sequence ID" value="OLL24699.1"/>
    <property type="molecule type" value="Genomic_DNA"/>
</dbReference>
<evidence type="ECO:0000256" key="1">
    <source>
        <dbReference type="SAM" id="MobiDB-lite"/>
    </source>
</evidence>
<accession>A0A1U7LPZ2</accession>
<feature type="region of interest" description="Disordered" evidence="1">
    <location>
        <begin position="1"/>
        <end position="28"/>
    </location>
</feature>
<evidence type="ECO:0000313" key="3">
    <source>
        <dbReference type="Proteomes" id="UP000186594"/>
    </source>
</evidence>
<dbReference type="Proteomes" id="UP000186594">
    <property type="component" value="Unassembled WGS sequence"/>
</dbReference>
<keyword evidence="3" id="KW-1185">Reference proteome</keyword>